<dbReference type="PANTHER" id="PTHR11538">
    <property type="entry name" value="PHENYLALANYL-TRNA SYNTHETASE"/>
    <property type="match status" value="1"/>
</dbReference>
<dbReference type="GO" id="GO:0070475">
    <property type="term" value="P:rRNA base methylation"/>
    <property type="evidence" value="ECO:0007669"/>
    <property type="project" value="InterPro"/>
</dbReference>
<dbReference type="Proteomes" id="UP001190926">
    <property type="component" value="Unassembled WGS sequence"/>
</dbReference>
<sequence>MNPERWIKYYSSSHNILLVGEGDFSFSLCLGMSFGCATNIVATTLDSYDGLINKYKYAKANVATLRVLGASVLHGVDATQMSTLPDLRCKKFHRIIYNFPHAGFYGKEDNPILIMMHRNLVRGFLQNASSMLCEDGEIHVNHKTKTPFDRWRIEDLGSECSLVCIAQDDFRIQDYPGYNNKRGSSSRADEPFPLGACKTYRFRLQHPIALINPMMIELELVPPPSQMFVTPTTTFTYPMFPPPPPPVVQYGPLPVYDGVALHSYASECYMIFERYLNHVDETFGDTSYDVGSSVKEALSLGYEMYMSNAAPGRPSSGFISILEELHRLSVFRSERLRQMLFLS</sequence>
<feature type="domain" description="25S rRNA (uridine-N(3))-methyltransferase BMT5-like" evidence="1">
    <location>
        <begin position="17"/>
        <end position="182"/>
    </location>
</feature>
<keyword evidence="3" id="KW-1185">Reference proteome</keyword>
<name>A0AAD4J0L4_PERFH</name>
<dbReference type="GO" id="GO:0005737">
    <property type="term" value="C:cytoplasm"/>
    <property type="evidence" value="ECO:0007669"/>
    <property type="project" value="TreeGrafter"/>
</dbReference>
<proteinExistence type="predicted"/>
<dbReference type="PANTHER" id="PTHR11538:SF26">
    <property type="entry name" value="FERREDOXIN-FOLD ANTICODON-BINDING DOMAIN-CONTAINING PROTEIN 1"/>
    <property type="match status" value="1"/>
</dbReference>
<dbReference type="Pfam" id="PF10354">
    <property type="entry name" value="BMT5-like"/>
    <property type="match status" value="1"/>
</dbReference>
<dbReference type="AlphaFoldDB" id="A0AAD4J0L4"/>
<protein>
    <submittedName>
        <fullName evidence="2">Ferredoxin-fold anticodon-binding domain protein</fullName>
    </submittedName>
</protein>
<dbReference type="GO" id="GO:0070042">
    <property type="term" value="F:rRNA (uridine-N3-)-methyltransferase activity"/>
    <property type="evidence" value="ECO:0007669"/>
    <property type="project" value="InterPro"/>
</dbReference>
<evidence type="ECO:0000313" key="2">
    <source>
        <dbReference type="EMBL" id="KAH6824954.1"/>
    </source>
</evidence>
<accession>A0AAD4J0L4</accession>
<gene>
    <name evidence="2" type="ORF">C2S53_008217</name>
</gene>
<reference evidence="2 3" key="1">
    <citation type="journal article" date="2021" name="Nat. Commun.">
        <title>Incipient diploidization of the medicinal plant Perilla within 10,000 years.</title>
        <authorList>
            <person name="Zhang Y."/>
            <person name="Shen Q."/>
            <person name="Leng L."/>
            <person name="Zhang D."/>
            <person name="Chen S."/>
            <person name="Shi Y."/>
            <person name="Ning Z."/>
            <person name="Chen S."/>
        </authorList>
    </citation>
    <scope>NUCLEOTIDE SEQUENCE [LARGE SCALE GENOMIC DNA]</scope>
    <source>
        <strain evidence="3">cv. PC099</strain>
    </source>
</reference>
<dbReference type="EMBL" id="SDAM02000273">
    <property type="protein sequence ID" value="KAH6824954.1"/>
    <property type="molecule type" value="Genomic_DNA"/>
</dbReference>
<evidence type="ECO:0000259" key="1">
    <source>
        <dbReference type="Pfam" id="PF10354"/>
    </source>
</evidence>
<dbReference type="InterPro" id="IPR019446">
    <property type="entry name" value="BMT5-like"/>
</dbReference>
<organism evidence="2 3">
    <name type="scientific">Perilla frutescens var. hirtella</name>
    <name type="common">Perilla citriodora</name>
    <name type="synonym">Perilla setoyensis</name>
    <dbReference type="NCBI Taxonomy" id="608512"/>
    <lineage>
        <taxon>Eukaryota</taxon>
        <taxon>Viridiplantae</taxon>
        <taxon>Streptophyta</taxon>
        <taxon>Embryophyta</taxon>
        <taxon>Tracheophyta</taxon>
        <taxon>Spermatophyta</taxon>
        <taxon>Magnoliopsida</taxon>
        <taxon>eudicotyledons</taxon>
        <taxon>Gunneridae</taxon>
        <taxon>Pentapetalae</taxon>
        <taxon>asterids</taxon>
        <taxon>lamiids</taxon>
        <taxon>Lamiales</taxon>
        <taxon>Lamiaceae</taxon>
        <taxon>Nepetoideae</taxon>
        <taxon>Elsholtzieae</taxon>
        <taxon>Perilla</taxon>
    </lineage>
</organism>
<evidence type="ECO:0000313" key="3">
    <source>
        <dbReference type="Proteomes" id="UP001190926"/>
    </source>
</evidence>
<comment type="caution">
    <text evidence="2">The sequence shown here is derived from an EMBL/GenBank/DDBJ whole genome shotgun (WGS) entry which is preliminary data.</text>
</comment>